<dbReference type="PANTHER" id="PTHR46445:SF3">
    <property type="entry name" value="RNA POLYMERASE II DEGRADATION FACTOR-LIKE PROTEIN (DUF1296)-RELATED"/>
    <property type="match status" value="1"/>
</dbReference>
<gene>
    <name evidence="3" type="ORF">DH2020_042137</name>
</gene>
<sequence>MSTSRGSGGAGNGGGVQPIPAGSRKMVQSLKEIVNCPEAEIYATLKDCNMDPNEAVNRLLSQDPFHEVKSKREKKKEGKDSTESRSRGANHNSSRGGKISTDRYLSRGGSTPYNYSAESAPLPGKSSYKKENGSTPYASSLYSLPGISGNNRSRGPAGLSDGASAENKGSSLGTADAMPSGILPVSGYQSAWAGAPGQVSMADIVKMGRPQNKASNAPNASHHNVHVPSTNASHHNLRFPEDHASNDPESSVQQPSNEWPSIEKPAATKAIPVPDYTVDSEQHLEASGVPSDSINQPYEEEEVQEAEDDDPEYSGENDVGSDSISSRKIPEDDSRSASLFENDLYKNMGSYQHQAHDSREAEEIGASVSSVTRNLQQLSVEKDDRELPSEGYAPSVVIPDHLQVQNADCSHLSFGSFGSSMSAAYSSGLTSVPVKTNLEEPHGEADISSVGHLDNRSSEYYVDDSLRNASDGGLFHRTSASAGSYDPSSASQPEELKPENAEVAHGNQYSFPSNPGYTFDDAQHLNAAFSQTSSQMQNLAPFSNVMQSYTNSLPSTLSSANVHTSRESDLQYSPFPVAQSVSMKYGNSVSTVGGSAISMSEALKTAGFSSTQPATQTLSGTSVATGPPLPQHLAVHPYSQPTLPLGPFTNMIGYPFLPQSYTYMPSAFQQTFAGNSTYHQSLAAVLPQYKNNVSASSLPQSAAIPSGYGGAFGNTTTIPGNFQMNPPAAPSGTTLSYDDVLSSQYKDNSHLVALHQNENSGMWLHGLNSRTMSAVPASNYYNYQGQNQQTGGFRQGQQPTQNYGGAMGYHPNFYHSQAGGISLDQQQNPRDGSLGGSQGQPKQSQIWQNSY</sequence>
<comment type="caution">
    <text evidence="3">The sequence shown here is derived from an EMBL/GenBank/DDBJ whole genome shotgun (WGS) entry which is preliminary data.</text>
</comment>
<evidence type="ECO:0000313" key="4">
    <source>
        <dbReference type="Proteomes" id="UP001318860"/>
    </source>
</evidence>
<feature type="region of interest" description="Disordered" evidence="1">
    <location>
        <begin position="210"/>
        <end position="341"/>
    </location>
</feature>
<accession>A0ABR0UPA2</accession>
<evidence type="ECO:0000256" key="1">
    <source>
        <dbReference type="SAM" id="MobiDB-lite"/>
    </source>
</evidence>
<protein>
    <recommendedName>
        <fullName evidence="2">GBF-interacting protein 1 N-terminal domain-containing protein</fullName>
    </recommendedName>
</protein>
<dbReference type="InterPro" id="IPR009060">
    <property type="entry name" value="UBA-like_sf"/>
</dbReference>
<dbReference type="InterPro" id="IPR009719">
    <property type="entry name" value="GIP1_N"/>
</dbReference>
<reference evidence="3 4" key="1">
    <citation type="journal article" date="2021" name="Comput. Struct. Biotechnol. J.">
        <title>De novo genome assembly of the potent medicinal plant Rehmannia glutinosa using nanopore technology.</title>
        <authorList>
            <person name="Ma L."/>
            <person name="Dong C."/>
            <person name="Song C."/>
            <person name="Wang X."/>
            <person name="Zheng X."/>
            <person name="Niu Y."/>
            <person name="Chen S."/>
            <person name="Feng W."/>
        </authorList>
    </citation>
    <scope>NUCLEOTIDE SEQUENCE [LARGE SCALE GENOMIC DNA]</scope>
    <source>
        <strain evidence="3">DH-2019</strain>
    </source>
</reference>
<feature type="compositionally biased region" description="Polar residues" evidence="1">
    <location>
        <begin position="478"/>
        <end position="492"/>
    </location>
</feature>
<dbReference type="Pfam" id="PF06972">
    <property type="entry name" value="GIP1_N"/>
    <property type="match status" value="1"/>
</dbReference>
<feature type="compositionally biased region" description="Polar residues" evidence="1">
    <location>
        <begin position="133"/>
        <end position="153"/>
    </location>
</feature>
<feature type="region of interest" description="Disordered" evidence="1">
    <location>
        <begin position="473"/>
        <end position="501"/>
    </location>
</feature>
<name>A0ABR0UPA2_REHGL</name>
<feature type="compositionally biased region" description="Polar residues" evidence="1">
    <location>
        <begin position="247"/>
        <end position="259"/>
    </location>
</feature>
<dbReference type="SUPFAM" id="SSF46934">
    <property type="entry name" value="UBA-like"/>
    <property type="match status" value="1"/>
</dbReference>
<feature type="region of interest" description="Disordered" evidence="1">
    <location>
        <begin position="1"/>
        <end position="23"/>
    </location>
</feature>
<feature type="compositionally biased region" description="Gly residues" evidence="1">
    <location>
        <begin position="1"/>
        <end position="16"/>
    </location>
</feature>
<dbReference type="Proteomes" id="UP001318860">
    <property type="component" value="Unassembled WGS sequence"/>
</dbReference>
<feature type="region of interest" description="Disordered" evidence="1">
    <location>
        <begin position="57"/>
        <end position="186"/>
    </location>
</feature>
<proteinExistence type="predicted"/>
<feature type="compositionally biased region" description="Polar residues" evidence="1">
    <location>
        <begin position="212"/>
        <end position="234"/>
    </location>
</feature>
<feature type="compositionally biased region" description="Polar residues" evidence="1">
    <location>
        <begin position="108"/>
        <end position="117"/>
    </location>
</feature>
<feature type="region of interest" description="Disordered" evidence="1">
    <location>
        <begin position="786"/>
        <end position="851"/>
    </location>
</feature>
<dbReference type="PANTHER" id="PTHR46445">
    <property type="entry name" value="RNA POLYMERASE II DEGRADATION FACTOR-LIKE PROTEIN (DUF1296)"/>
    <property type="match status" value="1"/>
</dbReference>
<keyword evidence="4" id="KW-1185">Reference proteome</keyword>
<dbReference type="EMBL" id="JABTTQ020002416">
    <property type="protein sequence ID" value="KAK6124111.1"/>
    <property type="molecule type" value="Genomic_DNA"/>
</dbReference>
<feature type="compositionally biased region" description="Basic and acidic residues" evidence="1">
    <location>
        <begin position="64"/>
        <end position="86"/>
    </location>
</feature>
<organism evidence="3 4">
    <name type="scientific">Rehmannia glutinosa</name>
    <name type="common">Chinese foxglove</name>
    <dbReference type="NCBI Taxonomy" id="99300"/>
    <lineage>
        <taxon>Eukaryota</taxon>
        <taxon>Viridiplantae</taxon>
        <taxon>Streptophyta</taxon>
        <taxon>Embryophyta</taxon>
        <taxon>Tracheophyta</taxon>
        <taxon>Spermatophyta</taxon>
        <taxon>Magnoliopsida</taxon>
        <taxon>eudicotyledons</taxon>
        <taxon>Gunneridae</taxon>
        <taxon>Pentapetalae</taxon>
        <taxon>asterids</taxon>
        <taxon>lamiids</taxon>
        <taxon>Lamiales</taxon>
        <taxon>Orobanchaceae</taxon>
        <taxon>Rehmannieae</taxon>
        <taxon>Rehmannia</taxon>
    </lineage>
</organism>
<feature type="domain" description="GBF-interacting protein 1 N-terminal" evidence="2">
    <location>
        <begin position="19"/>
        <end position="77"/>
    </location>
</feature>
<feature type="compositionally biased region" description="Acidic residues" evidence="1">
    <location>
        <begin position="298"/>
        <end position="315"/>
    </location>
</feature>
<evidence type="ECO:0000259" key="2">
    <source>
        <dbReference type="Pfam" id="PF06972"/>
    </source>
</evidence>
<evidence type="ECO:0000313" key="3">
    <source>
        <dbReference type="EMBL" id="KAK6124111.1"/>
    </source>
</evidence>
<feature type="compositionally biased region" description="Polar residues" evidence="1">
    <location>
        <begin position="839"/>
        <end position="851"/>
    </location>
</feature>